<feature type="domain" description="Zn(2)-C6 fungal-type" evidence="4">
    <location>
        <begin position="30"/>
        <end position="60"/>
    </location>
</feature>
<dbReference type="PANTHER" id="PTHR37534">
    <property type="entry name" value="TRANSCRIPTIONAL ACTIVATOR PROTEIN UGA3"/>
    <property type="match status" value="1"/>
</dbReference>
<dbReference type="GO" id="GO:0008270">
    <property type="term" value="F:zinc ion binding"/>
    <property type="evidence" value="ECO:0007669"/>
    <property type="project" value="InterPro"/>
</dbReference>
<dbReference type="PROSITE" id="PS00463">
    <property type="entry name" value="ZN2_CY6_FUNGAL_1"/>
    <property type="match status" value="1"/>
</dbReference>
<dbReference type="InterPro" id="IPR036864">
    <property type="entry name" value="Zn2-C6_fun-type_DNA-bd_sf"/>
</dbReference>
<dbReference type="Proteomes" id="UP000769157">
    <property type="component" value="Unassembled WGS sequence"/>
</dbReference>
<feature type="region of interest" description="Disordered" evidence="3">
    <location>
        <begin position="1"/>
        <end position="25"/>
    </location>
</feature>
<feature type="compositionally biased region" description="Polar residues" evidence="3">
    <location>
        <begin position="1"/>
        <end position="12"/>
    </location>
</feature>
<dbReference type="InterPro" id="IPR001138">
    <property type="entry name" value="Zn2Cys6_DnaBD"/>
</dbReference>
<organism evidence="5 6">
    <name type="scientific">Ogataea philodendri</name>
    <dbReference type="NCBI Taxonomy" id="1378263"/>
    <lineage>
        <taxon>Eukaryota</taxon>
        <taxon>Fungi</taxon>
        <taxon>Dikarya</taxon>
        <taxon>Ascomycota</taxon>
        <taxon>Saccharomycotina</taxon>
        <taxon>Pichiomycetes</taxon>
        <taxon>Pichiales</taxon>
        <taxon>Pichiaceae</taxon>
        <taxon>Ogataea</taxon>
    </lineage>
</organism>
<dbReference type="Pfam" id="PF00172">
    <property type="entry name" value="Zn_clus"/>
    <property type="match status" value="1"/>
</dbReference>
<proteinExistence type="predicted"/>
<dbReference type="InterPro" id="IPR021858">
    <property type="entry name" value="Fun_TF"/>
</dbReference>
<evidence type="ECO:0000256" key="1">
    <source>
        <dbReference type="ARBA" id="ARBA00004123"/>
    </source>
</evidence>
<dbReference type="GO" id="GO:0005634">
    <property type="term" value="C:nucleus"/>
    <property type="evidence" value="ECO:0007669"/>
    <property type="project" value="UniProtKB-SubCell"/>
</dbReference>
<dbReference type="GO" id="GO:0045944">
    <property type="term" value="P:positive regulation of transcription by RNA polymerase II"/>
    <property type="evidence" value="ECO:0007669"/>
    <property type="project" value="TreeGrafter"/>
</dbReference>
<dbReference type="Gene3D" id="4.10.240.10">
    <property type="entry name" value="Zn(2)-C6 fungal-type DNA-binding domain"/>
    <property type="match status" value="1"/>
</dbReference>
<evidence type="ECO:0000259" key="4">
    <source>
        <dbReference type="PROSITE" id="PS50048"/>
    </source>
</evidence>
<dbReference type="RefSeq" id="XP_046058355.1">
    <property type="nucleotide sequence ID" value="XM_046207945.1"/>
</dbReference>
<dbReference type="GeneID" id="70238602"/>
<dbReference type="SMART" id="SM00066">
    <property type="entry name" value="GAL4"/>
    <property type="match status" value="1"/>
</dbReference>
<reference evidence="5" key="2">
    <citation type="submission" date="2021-01" db="EMBL/GenBank/DDBJ databases">
        <authorList>
            <person name="Schikora-Tamarit M.A."/>
        </authorList>
    </citation>
    <scope>NUCLEOTIDE SEQUENCE</scope>
    <source>
        <strain evidence="5">CBS6075</strain>
    </source>
</reference>
<dbReference type="OrthoDB" id="5419315at2759"/>
<protein>
    <recommendedName>
        <fullName evidence="4">Zn(2)-C6 fungal-type domain-containing protein</fullName>
    </recommendedName>
</protein>
<sequence>MTQTPNINTQSRQQDEKSASLGPRKRSKAGCMMCKIRKKRCDEAKPTCGDCSRLNKECHYVTDEMSTEEIRRLRNECKRIDAGRKCRNRKPKTITTPGPMRTESESPKVVFNPLSVRGQVGVDFIGKQEGVDASNTIWNTFYENIMKSVTMEARTRSPSPAPDDLMPMAFPETFSPNITKFLHDLPDAEIRASPSEELTPFYPEQVPRISICMNPSLTANSPVASLSDVGRRLYDYFRNNLCHVVSLVDEEKNMYLRTFIPMSHVDKSVLYGILAWSAFHLGGSQMEKQGQYYINKAIGEISSRPLLRGESKENYDRLIEVLDEDDEKVVKEEQLSDSAALSGLNYSDKLNLRLAAYLILCGVEICKGDVTKWFQYLNYGADLIKMKGGIQTFNDSRDEHFLITNYAYHDMTSASVVEDRQLHFDLHEYEDMWMASNRIGFLDPLLGLSSPVFKVLAEINQLVMKSRLLLRHYKEMPSLDEELGGSTMSQDWYKKQLLKAVEENKYTSVSEVYEEVMKECSSLDSKLNTAAPNYMLMNGMDATNFELQLTMFEAFQLAAKIHLRQSVMKMNSSSLEIQHLVDQLVASLDILLGSNLEAALCFPLFIAGMNCIYTQDRKQMDDRIDEFVKRYRWRSIGRCQLVMKEVWAMNECGERWVDWYEIVRKLGWDLSFA</sequence>
<dbReference type="PROSITE" id="PS50048">
    <property type="entry name" value="ZN2_CY6_FUNGAL_2"/>
    <property type="match status" value="1"/>
</dbReference>
<dbReference type="EMBL" id="JAEUBE010000487">
    <property type="protein sequence ID" value="KAH3661231.1"/>
    <property type="molecule type" value="Genomic_DNA"/>
</dbReference>
<keyword evidence="2" id="KW-0539">Nucleus</keyword>
<dbReference type="PANTHER" id="PTHR37534:SF7">
    <property type="entry name" value="TRANSCRIPTIONAL ACTIVATOR PROTEIN UGA3"/>
    <property type="match status" value="1"/>
</dbReference>
<dbReference type="SUPFAM" id="SSF57701">
    <property type="entry name" value="Zn2/Cys6 DNA-binding domain"/>
    <property type="match status" value="1"/>
</dbReference>
<evidence type="ECO:0000313" key="5">
    <source>
        <dbReference type="EMBL" id="KAH3661231.1"/>
    </source>
</evidence>
<comment type="subcellular location">
    <subcellularLocation>
        <location evidence="1">Nucleus</location>
    </subcellularLocation>
</comment>
<comment type="caution">
    <text evidence="5">The sequence shown here is derived from an EMBL/GenBank/DDBJ whole genome shotgun (WGS) entry which is preliminary data.</text>
</comment>
<name>A0A9P8T0A6_9ASCO</name>
<evidence type="ECO:0000256" key="2">
    <source>
        <dbReference type="ARBA" id="ARBA00023242"/>
    </source>
</evidence>
<accession>A0A9P8T0A6</accession>
<evidence type="ECO:0000256" key="3">
    <source>
        <dbReference type="SAM" id="MobiDB-lite"/>
    </source>
</evidence>
<dbReference type="Pfam" id="PF11951">
    <property type="entry name" value="Fungal_trans_2"/>
    <property type="match status" value="1"/>
</dbReference>
<evidence type="ECO:0000313" key="6">
    <source>
        <dbReference type="Proteomes" id="UP000769157"/>
    </source>
</evidence>
<keyword evidence="6" id="KW-1185">Reference proteome</keyword>
<dbReference type="CDD" id="cd00067">
    <property type="entry name" value="GAL4"/>
    <property type="match status" value="1"/>
</dbReference>
<dbReference type="AlphaFoldDB" id="A0A9P8T0A6"/>
<dbReference type="GO" id="GO:0000981">
    <property type="term" value="F:DNA-binding transcription factor activity, RNA polymerase II-specific"/>
    <property type="evidence" value="ECO:0007669"/>
    <property type="project" value="InterPro"/>
</dbReference>
<gene>
    <name evidence="5" type="ORF">OGAPHI_006638</name>
</gene>
<dbReference type="GO" id="GO:0000976">
    <property type="term" value="F:transcription cis-regulatory region binding"/>
    <property type="evidence" value="ECO:0007669"/>
    <property type="project" value="TreeGrafter"/>
</dbReference>
<reference evidence="5" key="1">
    <citation type="journal article" date="2021" name="Open Biol.">
        <title>Shared evolutionary footprints suggest mitochondrial oxidative damage underlies multiple complex I losses in fungi.</title>
        <authorList>
            <person name="Schikora-Tamarit M.A."/>
            <person name="Marcet-Houben M."/>
            <person name="Nosek J."/>
            <person name="Gabaldon T."/>
        </authorList>
    </citation>
    <scope>NUCLEOTIDE SEQUENCE</scope>
    <source>
        <strain evidence="5">CBS6075</strain>
    </source>
</reference>